<dbReference type="InterPro" id="IPR027417">
    <property type="entry name" value="P-loop_NTPase"/>
</dbReference>
<dbReference type="Proteomes" id="UP000195442">
    <property type="component" value="Unassembled WGS sequence"/>
</dbReference>
<evidence type="ECO:0000313" key="2">
    <source>
        <dbReference type="Proteomes" id="UP000195442"/>
    </source>
</evidence>
<accession>A0A1R4HE67</accession>
<organism evidence="1 2">
    <name type="scientific">Crenothrix polyspora</name>
    <dbReference type="NCBI Taxonomy" id="360316"/>
    <lineage>
        <taxon>Bacteria</taxon>
        <taxon>Pseudomonadati</taxon>
        <taxon>Pseudomonadota</taxon>
        <taxon>Gammaproteobacteria</taxon>
        <taxon>Methylococcales</taxon>
        <taxon>Crenotrichaceae</taxon>
        <taxon>Crenothrix</taxon>
    </lineage>
</organism>
<gene>
    <name evidence="1" type="ORF">CRENPOLYSF2_4010007</name>
</gene>
<reference evidence="2" key="1">
    <citation type="submission" date="2017-02" db="EMBL/GenBank/DDBJ databases">
        <authorList>
            <person name="Daims H."/>
        </authorList>
    </citation>
    <scope>NUCLEOTIDE SEQUENCE [LARGE SCALE GENOMIC DNA]</scope>
</reference>
<name>A0A1R4HE67_9GAMM</name>
<evidence type="ECO:0000313" key="1">
    <source>
        <dbReference type="EMBL" id="SJM94513.1"/>
    </source>
</evidence>
<sequence length="210" mass="23456">MAFFMRGESEGDLHHKINRLNSLLLANNIQPIMERDDLISLDSYIRNLPMAYDYEHDKTTSHRSRLMFSKQAANLMPLYGRSTGIGHPGILLYNRGAEPLTFDPLNILDRKKNGHALIIGPTGAGKSALLVYLILHIMAVYRPRVFIIEAGNSFGLLGEYFKAHQVSVNQVSLAPSADVSLPPFGEALKLLEKFTRKAQREQLKAKAAGR</sequence>
<keyword evidence="2" id="KW-1185">Reference proteome</keyword>
<dbReference type="Gene3D" id="3.40.50.300">
    <property type="entry name" value="P-loop containing nucleotide triphosphate hydrolases"/>
    <property type="match status" value="1"/>
</dbReference>
<dbReference type="EMBL" id="FUKJ01000337">
    <property type="protein sequence ID" value="SJM94513.1"/>
    <property type="molecule type" value="Genomic_DNA"/>
</dbReference>
<proteinExistence type="predicted"/>
<dbReference type="AlphaFoldDB" id="A0A1R4HE67"/>
<protein>
    <submittedName>
        <fullName evidence="1">Conjugative transfer ATPase, PFL_4706 family</fullName>
    </submittedName>
</protein>
<dbReference type="SUPFAM" id="SSF52540">
    <property type="entry name" value="P-loop containing nucleoside triphosphate hydrolases"/>
    <property type="match status" value="1"/>
</dbReference>